<organism evidence="14 15">
    <name type="scientific">Thermosediminibacter oceani (strain ATCC BAA-1034 / DSM 16646 / JW/IW-1228P)</name>
    <dbReference type="NCBI Taxonomy" id="555079"/>
    <lineage>
        <taxon>Bacteria</taxon>
        <taxon>Bacillati</taxon>
        <taxon>Bacillota</taxon>
        <taxon>Clostridia</taxon>
        <taxon>Thermosediminibacterales</taxon>
        <taxon>Thermosediminibacteraceae</taxon>
        <taxon>Thermosediminibacter</taxon>
    </lineage>
</organism>
<evidence type="ECO:0000259" key="13">
    <source>
        <dbReference type="PROSITE" id="PS50862"/>
    </source>
</evidence>
<dbReference type="SUPFAM" id="SSF52954">
    <property type="entry name" value="Class II aaRS ABD-related"/>
    <property type="match status" value="1"/>
</dbReference>
<evidence type="ECO:0000256" key="3">
    <source>
        <dbReference type="ARBA" id="ARBA00011738"/>
    </source>
</evidence>
<dbReference type="HOGENOM" id="CLU_025113_1_1_9"/>
<name>D9RXP0_THEOJ</name>
<dbReference type="GO" id="GO:0005524">
    <property type="term" value="F:ATP binding"/>
    <property type="evidence" value="ECO:0007669"/>
    <property type="project" value="UniProtKB-UniRule"/>
</dbReference>
<dbReference type="InterPro" id="IPR006195">
    <property type="entry name" value="aa-tRNA-synth_II"/>
</dbReference>
<dbReference type="Gene3D" id="3.30.930.10">
    <property type="entry name" value="Bira Bifunctional Protein, Domain 2"/>
    <property type="match status" value="1"/>
</dbReference>
<comment type="subunit">
    <text evidence="3 11">Homodimer.</text>
</comment>
<dbReference type="GO" id="GO:0140096">
    <property type="term" value="F:catalytic activity, acting on a protein"/>
    <property type="evidence" value="ECO:0007669"/>
    <property type="project" value="UniProtKB-ARBA"/>
</dbReference>
<dbReference type="EC" id="6.1.1.21" evidence="11"/>
<dbReference type="eggNOG" id="COG0124">
    <property type="taxonomic scope" value="Bacteria"/>
</dbReference>
<dbReference type="Proteomes" id="UP000000272">
    <property type="component" value="Chromosome"/>
</dbReference>
<feature type="binding site" evidence="12">
    <location>
        <position position="112"/>
    </location>
    <ligand>
        <name>L-histidine</name>
        <dbReference type="ChEBI" id="CHEBI:57595"/>
    </ligand>
</feature>
<dbReference type="GO" id="GO:0016740">
    <property type="term" value="F:transferase activity"/>
    <property type="evidence" value="ECO:0007669"/>
    <property type="project" value="UniProtKB-ARBA"/>
</dbReference>
<dbReference type="InterPro" id="IPR015807">
    <property type="entry name" value="His-tRNA-ligase"/>
</dbReference>
<evidence type="ECO:0000313" key="14">
    <source>
        <dbReference type="EMBL" id="ADL08114.1"/>
    </source>
</evidence>
<dbReference type="KEGG" id="toc:Toce_1359"/>
<feature type="binding site" evidence="12">
    <location>
        <begin position="81"/>
        <end position="83"/>
    </location>
    <ligand>
        <name>L-histidine</name>
        <dbReference type="ChEBI" id="CHEBI:57595"/>
    </ligand>
</feature>
<gene>
    <name evidence="11" type="primary">hisS</name>
    <name evidence="14" type="ordered locus">Toce_1359</name>
</gene>
<dbReference type="PROSITE" id="PS50862">
    <property type="entry name" value="AA_TRNA_LIGASE_II"/>
    <property type="match status" value="1"/>
</dbReference>
<dbReference type="InterPro" id="IPR041715">
    <property type="entry name" value="HisRS-like_core"/>
</dbReference>
<dbReference type="GO" id="GO:0005737">
    <property type="term" value="C:cytoplasm"/>
    <property type="evidence" value="ECO:0007669"/>
    <property type="project" value="UniProtKB-SubCell"/>
</dbReference>
<keyword evidence="15" id="KW-1185">Reference proteome</keyword>
<evidence type="ECO:0000256" key="2">
    <source>
        <dbReference type="ARBA" id="ARBA00008226"/>
    </source>
</evidence>
<feature type="binding site" evidence="12">
    <location>
        <begin position="261"/>
        <end position="262"/>
    </location>
    <ligand>
        <name>L-histidine</name>
        <dbReference type="ChEBI" id="CHEBI:57595"/>
    </ligand>
</feature>
<comment type="similarity">
    <text evidence="2 11">Belongs to the class-II aminoacyl-tRNA synthetase family.</text>
</comment>
<evidence type="ECO:0000256" key="9">
    <source>
        <dbReference type="ARBA" id="ARBA00023146"/>
    </source>
</evidence>
<reference evidence="14 15" key="1">
    <citation type="journal article" date="2010" name="Stand. Genomic Sci.">
        <title>Complete genome sequence of Thermosediminibacter oceani type strain (JW/IW-1228P).</title>
        <authorList>
            <person name="Pitluck S."/>
            <person name="Yasawong M."/>
            <person name="Munk C."/>
            <person name="Nolan M."/>
            <person name="Lapidus A."/>
            <person name="Lucas S."/>
            <person name="Glavina Del Rio T."/>
            <person name="Tice H."/>
            <person name="Cheng J.F."/>
            <person name="Bruce D."/>
            <person name="Detter C."/>
            <person name="Tapia R."/>
            <person name="Han C."/>
            <person name="Goodwin L."/>
            <person name="Liolios K."/>
            <person name="Ivanova N."/>
            <person name="Mavromatis K."/>
            <person name="Mikhailova N."/>
            <person name="Pati A."/>
            <person name="Chen A."/>
            <person name="Palaniappan K."/>
            <person name="Land M."/>
            <person name="Hauser L."/>
            <person name="Chang Y.J."/>
            <person name="Jeffries C.D."/>
            <person name="Rohde M."/>
            <person name="Spring S."/>
            <person name="Sikorski J."/>
            <person name="Goker M."/>
            <person name="Woyke T."/>
            <person name="Bristow J."/>
            <person name="Eisen J.A."/>
            <person name="Markowitz V."/>
            <person name="Hugenholtz P."/>
            <person name="Kyrpides N.C."/>
            <person name="Klenk H.P."/>
        </authorList>
    </citation>
    <scope>NUCLEOTIDE SEQUENCE [LARGE SCALE GENOMIC DNA]</scope>
    <source>
        <strain evidence="15">ATCC BAA-1034 / DSM 16646 / JW/IW-1228P</strain>
    </source>
</reference>
<dbReference type="NCBIfam" id="TIGR00442">
    <property type="entry name" value="hisS"/>
    <property type="match status" value="1"/>
</dbReference>
<dbReference type="RefSeq" id="WP_013276147.1">
    <property type="nucleotide sequence ID" value="NC_014377.1"/>
</dbReference>
<dbReference type="GO" id="GO:0006427">
    <property type="term" value="P:histidyl-tRNA aminoacylation"/>
    <property type="evidence" value="ECO:0007669"/>
    <property type="project" value="UniProtKB-UniRule"/>
</dbReference>
<dbReference type="GO" id="GO:0004821">
    <property type="term" value="F:histidine-tRNA ligase activity"/>
    <property type="evidence" value="ECO:0007669"/>
    <property type="project" value="UniProtKB-UniRule"/>
</dbReference>
<sequence length="423" mass="47946">MLTKAPRGTRDLLPEECTKWVFLENIFREICGQFGYREIRTPTFEHTELFQRGIGETTDIVEKEMYTFSDKSGRSITLKPEGTAPVARAYIEHKLYNKPMPVKLFYITPCFRYERPQAGRQREFHQFGIEAFGSPSPLIDVEVITLAVFFLKRLGLDSLEVRINSIGCERCREDYKKALEDFLFEKANSLCDTCKVRLGRNTLRILDCKDPGCQKLLVEAPVILEYLCDNCRGHFDEVKKGLSALDVKYSVDPGIVRGLDYYTKTVFEIISKDLGAQSTVCGGGRYDHLVEECGGPPTPAAGFGIGIERLIMVLEANGLLDIPPIQMDVFIAVLDETYRDYGLKLLYRLRMAGFSAETDYVGRSLKAQMKYADKIPSKYAFIIGEDEVKTGIITVKDLTTGEQEKVPCEEVETYLKNKIRKGC</sequence>
<evidence type="ECO:0000256" key="10">
    <source>
        <dbReference type="ARBA" id="ARBA00047639"/>
    </source>
</evidence>
<keyword evidence="9 11" id="KW-0030">Aminoacyl-tRNA synthetase</keyword>
<dbReference type="InterPro" id="IPR004516">
    <property type="entry name" value="HisRS/HisZ"/>
</dbReference>
<dbReference type="FunFam" id="3.30.930.10:FF:000005">
    <property type="entry name" value="Histidine--tRNA ligase"/>
    <property type="match status" value="1"/>
</dbReference>
<dbReference type="HAMAP" id="MF_00127">
    <property type="entry name" value="His_tRNA_synth"/>
    <property type="match status" value="1"/>
</dbReference>
<keyword evidence="6 11" id="KW-0547">Nucleotide-binding</keyword>
<keyword evidence="5 11" id="KW-0436">Ligase</keyword>
<keyword evidence="7 11" id="KW-0067">ATP-binding</keyword>
<evidence type="ECO:0000256" key="6">
    <source>
        <dbReference type="ARBA" id="ARBA00022741"/>
    </source>
</evidence>
<evidence type="ECO:0000256" key="11">
    <source>
        <dbReference type="HAMAP-Rule" id="MF_00127"/>
    </source>
</evidence>
<dbReference type="STRING" id="555079.Toce_1359"/>
<feature type="binding site" evidence="12">
    <location>
        <position position="130"/>
    </location>
    <ligand>
        <name>L-histidine</name>
        <dbReference type="ChEBI" id="CHEBI:57595"/>
    </ligand>
</feature>
<evidence type="ECO:0000256" key="12">
    <source>
        <dbReference type="PIRSR" id="PIRSR001549-1"/>
    </source>
</evidence>
<evidence type="ECO:0000313" key="15">
    <source>
        <dbReference type="Proteomes" id="UP000000272"/>
    </source>
</evidence>
<dbReference type="CDD" id="cd00859">
    <property type="entry name" value="HisRS_anticodon"/>
    <property type="match status" value="1"/>
</dbReference>
<keyword evidence="4 11" id="KW-0963">Cytoplasm</keyword>
<evidence type="ECO:0000256" key="4">
    <source>
        <dbReference type="ARBA" id="ARBA00022490"/>
    </source>
</evidence>
<keyword evidence="8 11" id="KW-0648">Protein biosynthesis</keyword>
<dbReference type="InterPro" id="IPR004154">
    <property type="entry name" value="Anticodon-bd"/>
</dbReference>
<comment type="subcellular location">
    <subcellularLocation>
        <location evidence="1 11">Cytoplasm</location>
    </subcellularLocation>
</comment>
<dbReference type="InterPro" id="IPR036621">
    <property type="entry name" value="Anticodon-bd_dom_sf"/>
</dbReference>
<feature type="domain" description="Aminoacyl-transfer RNA synthetases class-II family profile" evidence="13">
    <location>
        <begin position="22"/>
        <end position="323"/>
    </location>
</feature>
<comment type="catalytic activity">
    <reaction evidence="10 11">
        <text>tRNA(His) + L-histidine + ATP = L-histidyl-tRNA(His) + AMP + diphosphate + H(+)</text>
        <dbReference type="Rhea" id="RHEA:17313"/>
        <dbReference type="Rhea" id="RHEA-COMP:9665"/>
        <dbReference type="Rhea" id="RHEA-COMP:9689"/>
        <dbReference type="ChEBI" id="CHEBI:15378"/>
        <dbReference type="ChEBI" id="CHEBI:30616"/>
        <dbReference type="ChEBI" id="CHEBI:33019"/>
        <dbReference type="ChEBI" id="CHEBI:57595"/>
        <dbReference type="ChEBI" id="CHEBI:78442"/>
        <dbReference type="ChEBI" id="CHEBI:78527"/>
        <dbReference type="ChEBI" id="CHEBI:456215"/>
        <dbReference type="EC" id="6.1.1.21"/>
    </reaction>
</comment>
<dbReference type="PANTHER" id="PTHR43707:SF1">
    <property type="entry name" value="HISTIDINE--TRNA LIGASE, MITOCHONDRIAL-RELATED"/>
    <property type="match status" value="1"/>
</dbReference>
<evidence type="ECO:0000256" key="1">
    <source>
        <dbReference type="ARBA" id="ARBA00004496"/>
    </source>
</evidence>
<dbReference type="AlphaFoldDB" id="D9RXP0"/>
<dbReference type="InterPro" id="IPR033656">
    <property type="entry name" value="HisRS_anticodon"/>
</dbReference>
<proteinExistence type="inferred from homology"/>
<dbReference type="SUPFAM" id="SSF55681">
    <property type="entry name" value="Class II aaRS and biotin synthetases"/>
    <property type="match status" value="1"/>
</dbReference>
<accession>D9RXP0</accession>
<protein>
    <recommendedName>
        <fullName evidence="11">Histidine--tRNA ligase</fullName>
        <ecNumber evidence="11">6.1.1.21</ecNumber>
    </recommendedName>
    <alternativeName>
        <fullName evidence="11">Histidyl-tRNA synthetase</fullName>
        <shortName evidence="11">HisRS</shortName>
    </alternativeName>
</protein>
<feature type="binding site" evidence="12">
    <location>
        <position position="257"/>
    </location>
    <ligand>
        <name>L-histidine</name>
        <dbReference type="ChEBI" id="CHEBI:57595"/>
    </ligand>
</feature>
<dbReference type="EMBL" id="CP002131">
    <property type="protein sequence ID" value="ADL08114.1"/>
    <property type="molecule type" value="Genomic_DNA"/>
</dbReference>
<feature type="binding site" evidence="12">
    <location>
        <position position="126"/>
    </location>
    <ligand>
        <name>L-histidine</name>
        <dbReference type="ChEBI" id="CHEBI:57595"/>
    </ligand>
</feature>
<evidence type="ECO:0000256" key="5">
    <source>
        <dbReference type="ARBA" id="ARBA00022598"/>
    </source>
</evidence>
<dbReference type="Gene3D" id="3.40.50.800">
    <property type="entry name" value="Anticodon-binding domain"/>
    <property type="match status" value="1"/>
</dbReference>
<dbReference type="PANTHER" id="PTHR43707">
    <property type="entry name" value="HISTIDYL-TRNA SYNTHETASE"/>
    <property type="match status" value="1"/>
</dbReference>
<evidence type="ECO:0000256" key="7">
    <source>
        <dbReference type="ARBA" id="ARBA00022840"/>
    </source>
</evidence>
<dbReference type="OrthoDB" id="9800814at2"/>
<dbReference type="Pfam" id="PF13393">
    <property type="entry name" value="tRNA-synt_His"/>
    <property type="match status" value="1"/>
</dbReference>
<dbReference type="PIRSF" id="PIRSF001549">
    <property type="entry name" value="His-tRNA_synth"/>
    <property type="match status" value="1"/>
</dbReference>
<evidence type="ECO:0000256" key="8">
    <source>
        <dbReference type="ARBA" id="ARBA00022917"/>
    </source>
</evidence>
<dbReference type="Pfam" id="PF03129">
    <property type="entry name" value="HGTP_anticodon"/>
    <property type="match status" value="1"/>
</dbReference>
<dbReference type="InterPro" id="IPR045864">
    <property type="entry name" value="aa-tRNA-synth_II/BPL/LPL"/>
</dbReference>
<dbReference type="CDD" id="cd00773">
    <property type="entry name" value="HisRS-like_core"/>
    <property type="match status" value="1"/>
</dbReference>